<dbReference type="RefSeq" id="WP_305102112.1">
    <property type="nucleotide sequence ID" value="NZ_JAUTWS010000002.1"/>
</dbReference>
<dbReference type="Pfam" id="PF02749">
    <property type="entry name" value="QRPTase_N"/>
    <property type="match status" value="1"/>
</dbReference>
<evidence type="ECO:0000256" key="4">
    <source>
        <dbReference type="ARBA" id="ARBA00022679"/>
    </source>
</evidence>
<dbReference type="SUPFAM" id="SSF54675">
    <property type="entry name" value="Nicotinate/Quinolinate PRTase N-terminal domain-like"/>
    <property type="match status" value="1"/>
</dbReference>
<evidence type="ECO:0000259" key="6">
    <source>
        <dbReference type="Pfam" id="PF01729"/>
    </source>
</evidence>
<dbReference type="PIRSF" id="PIRSF006250">
    <property type="entry name" value="NadC_ModD"/>
    <property type="match status" value="1"/>
</dbReference>
<evidence type="ECO:0000256" key="3">
    <source>
        <dbReference type="ARBA" id="ARBA00022676"/>
    </source>
</evidence>
<evidence type="ECO:0000313" key="8">
    <source>
        <dbReference type="EMBL" id="MDO9707246.1"/>
    </source>
</evidence>
<evidence type="ECO:0000256" key="5">
    <source>
        <dbReference type="PIRNR" id="PIRNR006250"/>
    </source>
</evidence>
<dbReference type="InterPro" id="IPR022412">
    <property type="entry name" value="Quinolinate_PRibosylTrfase_N"/>
</dbReference>
<feature type="domain" description="Quinolinate phosphoribosyl transferase N-terminal" evidence="7">
    <location>
        <begin position="32"/>
        <end position="113"/>
    </location>
</feature>
<evidence type="ECO:0000313" key="9">
    <source>
        <dbReference type="Proteomes" id="UP001243009"/>
    </source>
</evidence>
<reference evidence="8 9" key="1">
    <citation type="submission" date="2023-08" db="EMBL/GenBank/DDBJ databases">
        <title>The draft genome sequence of Paracraurococcus sp. LOR1-02.</title>
        <authorList>
            <person name="Kingkaew E."/>
            <person name="Tanasupawat S."/>
        </authorList>
    </citation>
    <scope>NUCLEOTIDE SEQUENCE [LARGE SCALE GENOMIC DNA]</scope>
    <source>
        <strain evidence="8 9">LOR1-02</strain>
    </source>
</reference>
<protein>
    <recommendedName>
        <fullName evidence="2">Putative pyrophosphorylase ModD</fullName>
    </recommendedName>
</protein>
<dbReference type="InterPro" id="IPR013785">
    <property type="entry name" value="Aldolase_TIM"/>
</dbReference>
<dbReference type="NCBIfam" id="TIGR01334">
    <property type="entry name" value="modD"/>
    <property type="match status" value="1"/>
</dbReference>
<dbReference type="Pfam" id="PF01729">
    <property type="entry name" value="QRPTase_C"/>
    <property type="match status" value="1"/>
</dbReference>
<accession>A0ABT9DTL7</accession>
<evidence type="ECO:0000256" key="1">
    <source>
        <dbReference type="ARBA" id="ARBA00009400"/>
    </source>
</evidence>
<proteinExistence type="inferred from homology"/>
<comment type="similarity">
    <text evidence="1 5">Belongs to the NadC/ModD family.</text>
</comment>
<comment type="caution">
    <text evidence="8">The sequence shown here is derived from an EMBL/GenBank/DDBJ whole genome shotgun (WGS) entry which is preliminary data.</text>
</comment>
<dbReference type="InterPro" id="IPR002638">
    <property type="entry name" value="Quinolinate_PRibosylTrfase_C"/>
</dbReference>
<dbReference type="SUPFAM" id="SSF51690">
    <property type="entry name" value="Nicotinate/Quinolinate PRTase C-terminal domain-like"/>
    <property type="match status" value="1"/>
</dbReference>
<keyword evidence="4 5" id="KW-0808">Transferase</keyword>
<evidence type="ECO:0000259" key="7">
    <source>
        <dbReference type="Pfam" id="PF02749"/>
    </source>
</evidence>
<dbReference type="Proteomes" id="UP001243009">
    <property type="component" value="Unassembled WGS sequence"/>
</dbReference>
<gene>
    <name evidence="8" type="primary">modD</name>
    <name evidence="8" type="ORF">Q7A36_02745</name>
</gene>
<dbReference type="Gene3D" id="3.20.20.70">
    <property type="entry name" value="Aldolase class I"/>
    <property type="match status" value="1"/>
</dbReference>
<dbReference type="PANTHER" id="PTHR32179">
    <property type="entry name" value="NICOTINATE-NUCLEOTIDE PYROPHOSPHORYLASE [CARBOXYLATING]"/>
    <property type="match status" value="1"/>
</dbReference>
<dbReference type="InterPro" id="IPR006242">
    <property type="entry name" value="ModD"/>
</dbReference>
<dbReference type="Gene3D" id="3.90.1170.20">
    <property type="entry name" value="Quinolinate phosphoribosyl transferase, N-terminal domain"/>
    <property type="match status" value="1"/>
</dbReference>
<name>A0ABT9DTL7_9PROT</name>
<dbReference type="EMBL" id="JAUTWS010000002">
    <property type="protein sequence ID" value="MDO9707246.1"/>
    <property type="molecule type" value="Genomic_DNA"/>
</dbReference>
<feature type="domain" description="Quinolinate phosphoribosyl transferase C-terminal" evidence="6">
    <location>
        <begin position="118"/>
        <end position="287"/>
    </location>
</feature>
<dbReference type="InterPro" id="IPR036068">
    <property type="entry name" value="Nicotinate_pribotase-like_C"/>
</dbReference>
<dbReference type="InterPro" id="IPR037128">
    <property type="entry name" value="Quinolinate_PRibosylTase_N_sf"/>
</dbReference>
<dbReference type="PANTHER" id="PTHR32179:SF4">
    <property type="entry name" value="PYROPHOSPHORYLASE MODD-RELATED"/>
    <property type="match status" value="1"/>
</dbReference>
<evidence type="ECO:0000256" key="2">
    <source>
        <dbReference type="ARBA" id="ARBA00019205"/>
    </source>
</evidence>
<organism evidence="8 9">
    <name type="scientific">Paracraurococcus lichenis</name>
    <dbReference type="NCBI Taxonomy" id="3064888"/>
    <lineage>
        <taxon>Bacteria</taxon>
        <taxon>Pseudomonadati</taxon>
        <taxon>Pseudomonadota</taxon>
        <taxon>Alphaproteobacteria</taxon>
        <taxon>Acetobacterales</taxon>
        <taxon>Roseomonadaceae</taxon>
        <taxon>Paracraurococcus</taxon>
    </lineage>
</organism>
<keyword evidence="9" id="KW-1185">Reference proteome</keyword>
<dbReference type="InterPro" id="IPR027277">
    <property type="entry name" value="NadC/ModD"/>
</dbReference>
<keyword evidence="3 5" id="KW-0328">Glycosyltransferase</keyword>
<sequence>MGRTAPTEAAMPFTLSTARLDAMLREDAPFGDMTTRALGIADRPGRALLRAGAPMTLCCAEEAELVFRLAGATDVRRFGSSGCQLEQGADILIADGPAGALHLAIRTAQVLLEVGSGVATRARRILLAARQGKADIAVACTRKHLPGTKDVMLKAVMAAGCTLHRFGLSESILVFAQHRAFLGRVPPREWIAAIRAAQPEGRIVIEAESVDEAVLFANSGADCVQLDKMAPEQVAEAVRAIAALGRRVPVAATGGIHEGNAAAYAMAGADVLVTSAPYAAPPLDVKVAVTEG</sequence>